<reference evidence="3" key="1">
    <citation type="submission" date="2016-03" db="EMBL/GenBank/DDBJ databases">
        <authorList>
            <person name="Guldener U."/>
        </authorList>
    </citation>
    <scope>NUCLEOTIDE SEQUENCE [LARGE SCALE GENOMIC DNA]</scope>
    <source>
        <strain evidence="3">04CH-RAC-A.6.1</strain>
    </source>
</reference>
<feature type="chain" id="PRO_5009445758" description="AA1-like domain-containing protein" evidence="1">
    <location>
        <begin position="17"/>
        <end position="120"/>
    </location>
</feature>
<sequence>MKLLVLSLLTSGAISAAVGGAGLEARAEPASCDCNLHFNGGQMINTRNIPTKPGTTQLNADYYNVDAEGFVHKFPNLCRVTWDRGQHPTVCSTWKQAAGPDGPNCPRSIFVKGKIDCYAS</sequence>
<evidence type="ECO:0000313" key="2">
    <source>
        <dbReference type="EMBL" id="CZS95026.1"/>
    </source>
</evidence>
<dbReference type="Proteomes" id="UP000178912">
    <property type="component" value="Unassembled WGS sequence"/>
</dbReference>
<dbReference type="AlphaFoldDB" id="A0A1E1KAC9"/>
<keyword evidence="1" id="KW-0732">Signal</keyword>
<proteinExistence type="predicted"/>
<evidence type="ECO:0000313" key="3">
    <source>
        <dbReference type="Proteomes" id="UP000178912"/>
    </source>
</evidence>
<evidence type="ECO:0000256" key="1">
    <source>
        <dbReference type="SAM" id="SignalP"/>
    </source>
</evidence>
<name>A0A1E1KAC9_9HELO</name>
<keyword evidence="3" id="KW-1185">Reference proteome</keyword>
<organism evidence="2 3">
    <name type="scientific">Rhynchosporium agropyri</name>
    <dbReference type="NCBI Taxonomy" id="914238"/>
    <lineage>
        <taxon>Eukaryota</taxon>
        <taxon>Fungi</taxon>
        <taxon>Dikarya</taxon>
        <taxon>Ascomycota</taxon>
        <taxon>Pezizomycotina</taxon>
        <taxon>Leotiomycetes</taxon>
        <taxon>Helotiales</taxon>
        <taxon>Ploettnerulaceae</taxon>
        <taxon>Rhynchosporium</taxon>
    </lineage>
</organism>
<gene>
    <name evidence="2" type="ORF">RAG0_04832</name>
</gene>
<accession>A0A1E1KAC9</accession>
<dbReference type="EMBL" id="FJUX01000020">
    <property type="protein sequence ID" value="CZS95026.1"/>
    <property type="molecule type" value="Genomic_DNA"/>
</dbReference>
<protein>
    <recommendedName>
        <fullName evidence="4">AA1-like domain-containing protein</fullName>
    </recommendedName>
</protein>
<evidence type="ECO:0008006" key="4">
    <source>
        <dbReference type="Google" id="ProtNLM"/>
    </source>
</evidence>
<feature type="signal peptide" evidence="1">
    <location>
        <begin position="1"/>
        <end position="16"/>
    </location>
</feature>